<accession>A0A6P2C0D9</accession>
<comment type="caution">
    <text evidence="4">The sequence shown here is derived from an EMBL/GenBank/DDBJ whole genome shotgun (WGS) entry which is preliminary data.</text>
</comment>
<evidence type="ECO:0000259" key="3">
    <source>
        <dbReference type="PROSITE" id="PS50893"/>
    </source>
</evidence>
<name>A0A6P2C0D9_9ACTN</name>
<dbReference type="GO" id="GO:0016887">
    <property type="term" value="F:ATP hydrolysis activity"/>
    <property type="evidence" value="ECO:0007669"/>
    <property type="project" value="InterPro"/>
</dbReference>
<dbReference type="GO" id="GO:0022857">
    <property type="term" value="F:transmembrane transporter activity"/>
    <property type="evidence" value="ECO:0007669"/>
    <property type="project" value="TreeGrafter"/>
</dbReference>
<evidence type="ECO:0000256" key="2">
    <source>
        <dbReference type="ARBA" id="ARBA00022840"/>
    </source>
</evidence>
<protein>
    <submittedName>
        <fullName evidence="4">ATP-binding cassette domain-containing protein</fullName>
    </submittedName>
</protein>
<dbReference type="PROSITE" id="PS50893">
    <property type="entry name" value="ABC_TRANSPORTER_2"/>
    <property type="match status" value="1"/>
</dbReference>
<dbReference type="SMART" id="SM00382">
    <property type="entry name" value="AAA"/>
    <property type="match status" value="1"/>
</dbReference>
<dbReference type="InterPro" id="IPR027417">
    <property type="entry name" value="P-loop_NTPase"/>
</dbReference>
<reference evidence="4 5" key="1">
    <citation type="submission" date="2018-11" db="EMBL/GenBank/DDBJ databases">
        <title>Trebonia kvetii gen.nov., sp.nov., a novel acidophilic actinobacterium, and proposal of the new actinobacterial family Treboniaceae fam. nov.</title>
        <authorList>
            <person name="Rapoport D."/>
            <person name="Sagova-Mareckova M."/>
            <person name="Sedlacek I."/>
            <person name="Provaznik J."/>
            <person name="Kralova S."/>
            <person name="Pavlinic D."/>
            <person name="Benes V."/>
            <person name="Kopecky J."/>
        </authorList>
    </citation>
    <scope>NUCLEOTIDE SEQUENCE [LARGE SCALE GENOMIC DNA]</scope>
    <source>
        <strain evidence="4 5">15Tr583</strain>
    </source>
</reference>
<dbReference type="RefSeq" id="WP_145855163.1">
    <property type="nucleotide sequence ID" value="NZ_RPFW01000004.1"/>
</dbReference>
<dbReference type="Gene3D" id="3.40.50.300">
    <property type="entry name" value="P-loop containing nucleotide triphosphate hydrolases"/>
    <property type="match status" value="1"/>
</dbReference>
<evidence type="ECO:0000313" key="5">
    <source>
        <dbReference type="Proteomes" id="UP000460272"/>
    </source>
</evidence>
<dbReference type="PROSITE" id="PS00211">
    <property type="entry name" value="ABC_TRANSPORTER_1"/>
    <property type="match status" value="1"/>
</dbReference>
<dbReference type="EMBL" id="RPFW01000004">
    <property type="protein sequence ID" value="TVZ02903.1"/>
    <property type="molecule type" value="Genomic_DNA"/>
</dbReference>
<feature type="domain" description="ABC transporter" evidence="3">
    <location>
        <begin position="6"/>
        <end position="232"/>
    </location>
</feature>
<dbReference type="OrthoDB" id="9802264at2"/>
<organism evidence="4 5">
    <name type="scientific">Trebonia kvetii</name>
    <dbReference type="NCBI Taxonomy" id="2480626"/>
    <lineage>
        <taxon>Bacteria</taxon>
        <taxon>Bacillati</taxon>
        <taxon>Actinomycetota</taxon>
        <taxon>Actinomycetes</taxon>
        <taxon>Streptosporangiales</taxon>
        <taxon>Treboniaceae</taxon>
        <taxon>Trebonia</taxon>
    </lineage>
</organism>
<dbReference type="PANTHER" id="PTHR24220">
    <property type="entry name" value="IMPORT ATP-BINDING PROTEIN"/>
    <property type="match status" value="1"/>
</dbReference>
<evidence type="ECO:0000256" key="1">
    <source>
        <dbReference type="ARBA" id="ARBA00022741"/>
    </source>
</evidence>
<keyword evidence="5" id="KW-1185">Reference proteome</keyword>
<sequence length="232" mass="24986">MNAQPVRCQQLRHVYQMDGGQLIALDTIDLTLTPGSSNAIIGPSGSGKSTLVALLAGLQRPTSGRVYLGEEEISRLPETALLRIRAEQVGVAMQNPSRNLLPYADAVDNIRFAQRGPRSYRRQTQLPNPEQLLDELGLAPLAGIPVDRLSGGERQRIALAVAAANRPGVLIADEPTSQLDAANRDRVVELLRHISTHLAATVIAVTHDPLVAVGLDRTIQLHEGRITEDTAA</sequence>
<dbReference type="SUPFAM" id="SSF52540">
    <property type="entry name" value="P-loop containing nucleoside triphosphate hydrolases"/>
    <property type="match status" value="1"/>
</dbReference>
<dbReference type="InterPro" id="IPR003593">
    <property type="entry name" value="AAA+_ATPase"/>
</dbReference>
<gene>
    <name evidence="4" type="ORF">EAS64_20710</name>
</gene>
<evidence type="ECO:0000313" key="4">
    <source>
        <dbReference type="EMBL" id="TVZ02903.1"/>
    </source>
</evidence>
<dbReference type="GO" id="GO:0005886">
    <property type="term" value="C:plasma membrane"/>
    <property type="evidence" value="ECO:0007669"/>
    <property type="project" value="TreeGrafter"/>
</dbReference>
<dbReference type="Pfam" id="PF00005">
    <property type="entry name" value="ABC_tran"/>
    <property type="match status" value="1"/>
</dbReference>
<proteinExistence type="predicted"/>
<dbReference type="Proteomes" id="UP000460272">
    <property type="component" value="Unassembled WGS sequence"/>
</dbReference>
<keyword evidence="1" id="KW-0547">Nucleotide-binding</keyword>
<keyword evidence="2 4" id="KW-0067">ATP-binding</keyword>
<dbReference type="InterPro" id="IPR017871">
    <property type="entry name" value="ABC_transporter-like_CS"/>
</dbReference>
<dbReference type="InterPro" id="IPR015854">
    <property type="entry name" value="ABC_transpr_LolD-like"/>
</dbReference>
<dbReference type="GO" id="GO:0005524">
    <property type="term" value="F:ATP binding"/>
    <property type="evidence" value="ECO:0007669"/>
    <property type="project" value="UniProtKB-KW"/>
</dbReference>
<dbReference type="AlphaFoldDB" id="A0A6P2C0D9"/>
<dbReference type="InterPro" id="IPR003439">
    <property type="entry name" value="ABC_transporter-like_ATP-bd"/>
</dbReference>